<gene>
    <name evidence="2" type="ORF">CLV72_107203</name>
</gene>
<accession>A0A2T0PYR8</accession>
<sequence>MIAAESAVLAPVPAAVESVCEFPGDPESVGLVRAWVQRELVAERAGLSAVPVDVVHLGVLLVAELAANAVQHSDSFRTGGMFAVHVERERSRVRVAVKDEGPADGYLPKVVHVDRARLPLRFLRDHGLLRVGLGGLRPRPLPRAPAQLTATGTIRPVSLTGAV</sequence>
<dbReference type="Proteomes" id="UP000237846">
    <property type="component" value="Unassembled WGS sequence"/>
</dbReference>
<protein>
    <submittedName>
        <fullName evidence="2">Histidine kinase-like protein</fullName>
    </submittedName>
</protein>
<name>A0A2T0PYR8_9ACTN</name>
<dbReference type="GO" id="GO:0016301">
    <property type="term" value="F:kinase activity"/>
    <property type="evidence" value="ECO:0007669"/>
    <property type="project" value="UniProtKB-KW"/>
</dbReference>
<proteinExistence type="predicted"/>
<dbReference type="AlphaFoldDB" id="A0A2T0PYR8"/>
<evidence type="ECO:0000259" key="1">
    <source>
        <dbReference type="Pfam" id="PF13581"/>
    </source>
</evidence>
<comment type="caution">
    <text evidence="2">The sequence shown here is derived from an EMBL/GenBank/DDBJ whole genome shotgun (WGS) entry which is preliminary data.</text>
</comment>
<dbReference type="CDD" id="cd16936">
    <property type="entry name" value="HATPase_RsbW-like"/>
    <property type="match status" value="1"/>
</dbReference>
<keyword evidence="2" id="KW-0808">Transferase</keyword>
<dbReference type="InterPro" id="IPR003594">
    <property type="entry name" value="HATPase_dom"/>
</dbReference>
<dbReference type="Pfam" id="PF13581">
    <property type="entry name" value="HATPase_c_2"/>
    <property type="match status" value="1"/>
</dbReference>
<evidence type="ECO:0000313" key="3">
    <source>
        <dbReference type="Proteomes" id="UP000237846"/>
    </source>
</evidence>
<organism evidence="2 3">
    <name type="scientific">Allonocardiopsis opalescens</name>
    <dbReference type="NCBI Taxonomy" id="1144618"/>
    <lineage>
        <taxon>Bacteria</taxon>
        <taxon>Bacillati</taxon>
        <taxon>Actinomycetota</taxon>
        <taxon>Actinomycetes</taxon>
        <taxon>Streptosporangiales</taxon>
        <taxon>Allonocardiopsis</taxon>
    </lineage>
</organism>
<dbReference type="RefSeq" id="WP_106250074.1">
    <property type="nucleotide sequence ID" value="NZ_PVZC01000007.1"/>
</dbReference>
<dbReference type="EMBL" id="PVZC01000007">
    <property type="protein sequence ID" value="PRX96680.1"/>
    <property type="molecule type" value="Genomic_DNA"/>
</dbReference>
<reference evidence="2 3" key="1">
    <citation type="submission" date="2018-03" db="EMBL/GenBank/DDBJ databases">
        <title>Genomic Encyclopedia of Archaeal and Bacterial Type Strains, Phase II (KMG-II): from individual species to whole genera.</title>
        <authorList>
            <person name="Goeker M."/>
        </authorList>
    </citation>
    <scope>NUCLEOTIDE SEQUENCE [LARGE SCALE GENOMIC DNA]</scope>
    <source>
        <strain evidence="2 3">DSM 45601</strain>
    </source>
</reference>
<dbReference type="SUPFAM" id="SSF55874">
    <property type="entry name" value="ATPase domain of HSP90 chaperone/DNA topoisomerase II/histidine kinase"/>
    <property type="match status" value="1"/>
</dbReference>
<evidence type="ECO:0000313" key="2">
    <source>
        <dbReference type="EMBL" id="PRX96680.1"/>
    </source>
</evidence>
<keyword evidence="3" id="KW-1185">Reference proteome</keyword>
<dbReference type="Gene3D" id="3.30.565.10">
    <property type="entry name" value="Histidine kinase-like ATPase, C-terminal domain"/>
    <property type="match status" value="1"/>
</dbReference>
<dbReference type="OrthoDB" id="3534907at2"/>
<feature type="domain" description="Histidine kinase/HSP90-like ATPase" evidence="1">
    <location>
        <begin position="22"/>
        <end position="107"/>
    </location>
</feature>
<dbReference type="InterPro" id="IPR036890">
    <property type="entry name" value="HATPase_C_sf"/>
</dbReference>
<keyword evidence="2" id="KW-0418">Kinase</keyword>